<dbReference type="CDD" id="cd10911">
    <property type="entry name" value="PIN_LabA"/>
    <property type="match status" value="1"/>
</dbReference>
<feature type="region of interest" description="Disordered" evidence="1">
    <location>
        <begin position="25"/>
        <end position="58"/>
    </location>
</feature>
<dbReference type="AlphaFoldDB" id="K9YLM8"/>
<evidence type="ECO:0000256" key="1">
    <source>
        <dbReference type="SAM" id="MobiDB-lite"/>
    </source>
</evidence>
<protein>
    <recommendedName>
        <fullName evidence="2">NYN domain-containing protein</fullName>
    </recommendedName>
</protein>
<evidence type="ECO:0000259" key="2">
    <source>
        <dbReference type="Pfam" id="PF01936"/>
    </source>
</evidence>
<feature type="compositionally biased region" description="Basic and acidic residues" evidence="1">
    <location>
        <begin position="25"/>
        <end position="39"/>
    </location>
</feature>
<dbReference type="Proteomes" id="UP000010483">
    <property type="component" value="Chromosome"/>
</dbReference>
<dbReference type="Gene3D" id="3.40.50.1010">
    <property type="entry name" value="5'-nuclease"/>
    <property type="match status" value="1"/>
</dbReference>
<dbReference type="InterPro" id="IPR021139">
    <property type="entry name" value="NYN"/>
</dbReference>
<dbReference type="HOGENOM" id="CLU_1084696_0_0_3"/>
<dbReference type="STRING" id="292563.Cyast_1044"/>
<gene>
    <name evidence="3" type="ordered locus">Cyast_1044</name>
</gene>
<dbReference type="Pfam" id="PF01936">
    <property type="entry name" value="NYN"/>
    <property type="match status" value="1"/>
</dbReference>
<dbReference type="PANTHER" id="PTHR35458">
    <property type="entry name" value="SLR0755 PROTEIN"/>
    <property type="match status" value="1"/>
</dbReference>
<evidence type="ECO:0000313" key="4">
    <source>
        <dbReference type="Proteomes" id="UP000010483"/>
    </source>
</evidence>
<dbReference type="PANTHER" id="PTHR35458:SF2">
    <property type="entry name" value="SLR0755 PROTEIN"/>
    <property type="match status" value="1"/>
</dbReference>
<dbReference type="EMBL" id="CP003940">
    <property type="protein sequence ID" value="AFZ47013.1"/>
    <property type="molecule type" value="Genomic_DNA"/>
</dbReference>
<reference evidence="4" key="1">
    <citation type="journal article" date="2013" name="Proc. Natl. Acad. Sci. U.S.A.">
        <title>Improving the coverage of the cyanobacterial phylum using diversity-driven genome sequencing.</title>
        <authorList>
            <person name="Shih P.M."/>
            <person name="Wu D."/>
            <person name="Latifi A."/>
            <person name="Axen S.D."/>
            <person name="Fewer D.P."/>
            <person name="Talla E."/>
            <person name="Calteau A."/>
            <person name="Cai F."/>
            <person name="Tandeau de Marsac N."/>
            <person name="Rippka R."/>
            <person name="Herdman M."/>
            <person name="Sivonen K."/>
            <person name="Coursin T."/>
            <person name="Laurent T."/>
            <person name="Goodwin L."/>
            <person name="Nolan M."/>
            <person name="Davenport K.W."/>
            <person name="Han C.S."/>
            <person name="Rubin E.M."/>
            <person name="Eisen J.A."/>
            <person name="Woyke T."/>
            <person name="Gugger M."/>
            <person name="Kerfeld C.A."/>
        </authorList>
    </citation>
    <scope>NUCLEOTIDE SEQUENCE [LARGE SCALE GENOMIC DNA]</scope>
    <source>
        <strain evidence="4">ATCC 29140 / PCC 7202</strain>
    </source>
</reference>
<dbReference type="eggNOG" id="COG1432">
    <property type="taxonomic scope" value="Bacteria"/>
</dbReference>
<dbReference type="PATRIC" id="fig|292563.3.peg.1093"/>
<accession>K9YLM8</accession>
<proteinExistence type="predicted"/>
<feature type="domain" description="NYN" evidence="2">
    <location>
        <begin position="95"/>
        <end position="248"/>
    </location>
</feature>
<sequence length="260" mass="30444">MTNFNFNNGKYSISNDYTQFNDLDKEKESDNEPDLKLETNDNPTLNPRPQLIPRPEYNPEPHINSTTIIAPNSEINNTNHYNYVNNINSNRLRDRISIFVDGNNMFYAQQKNGWFFDPRKVIDYFSEESGFMLINAFWYTGLKDSQDQRGFRDALISLGYTVRTKILKEYYDDSSGRFSQKANLDIEIVVDMFNTVDQYDRVVLFSGDGDFERAIELLRSKNTHITVVSTEGMIARELRNATDRYLDLNEIRPCIEKRDF</sequence>
<keyword evidence="4" id="KW-1185">Reference proteome</keyword>
<evidence type="ECO:0000313" key="3">
    <source>
        <dbReference type="EMBL" id="AFZ47013.1"/>
    </source>
</evidence>
<dbReference type="BioCyc" id="CSTA292563:G1353-1049-MONOMER"/>
<name>K9YLM8_CYASC</name>
<dbReference type="GO" id="GO:0004540">
    <property type="term" value="F:RNA nuclease activity"/>
    <property type="evidence" value="ECO:0007669"/>
    <property type="project" value="InterPro"/>
</dbReference>
<dbReference type="InterPro" id="IPR047140">
    <property type="entry name" value="LabA"/>
</dbReference>
<dbReference type="KEGG" id="csn:Cyast_1044"/>
<organism evidence="3 4">
    <name type="scientific">Cyanobacterium stanieri (strain ATCC 29140 / PCC 7202)</name>
    <dbReference type="NCBI Taxonomy" id="292563"/>
    <lineage>
        <taxon>Bacteria</taxon>
        <taxon>Bacillati</taxon>
        <taxon>Cyanobacteriota</taxon>
        <taxon>Cyanophyceae</taxon>
        <taxon>Oscillatoriophycideae</taxon>
        <taxon>Chroococcales</taxon>
        <taxon>Geminocystaceae</taxon>
        <taxon>Cyanobacterium</taxon>
    </lineage>
</organism>